<evidence type="ECO:0000313" key="2">
    <source>
        <dbReference type="Proteomes" id="UP000077349"/>
    </source>
</evidence>
<evidence type="ECO:0000313" key="1">
    <source>
        <dbReference type="EMBL" id="OAG74898.1"/>
    </source>
</evidence>
<organism evidence="1 2">
    <name type="scientific">Acetobacter malorum</name>
    <dbReference type="NCBI Taxonomy" id="178901"/>
    <lineage>
        <taxon>Bacteria</taxon>
        <taxon>Pseudomonadati</taxon>
        <taxon>Pseudomonadota</taxon>
        <taxon>Alphaproteobacteria</taxon>
        <taxon>Acetobacterales</taxon>
        <taxon>Acetobacteraceae</taxon>
        <taxon>Acetobacter</taxon>
    </lineage>
</organism>
<proteinExistence type="predicted"/>
<dbReference type="Proteomes" id="UP000077349">
    <property type="component" value="Unassembled WGS sequence"/>
</dbReference>
<dbReference type="EMBL" id="LVHD01000225">
    <property type="protein sequence ID" value="OAG74898.1"/>
    <property type="molecule type" value="Genomic_DNA"/>
</dbReference>
<comment type="caution">
    <text evidence="1">The sequence shown here is derived from an EMBL/GenBank/DDBJ whole genome shotgun (WGS) entry which is preliminary data.</text>
</comment>
<protein>
    <submittedName>
        <fullName evidence="1">Uncharacterized protein</fullName>
    </submittedName>
</protein>
<reference evidence="1 2" key="1">
    <citation type="submission" date="2016-03" db="EMBL/GenBank/DDBJ databases">
        <title>Draft genome sequence of Acetobacter malorum CECT 7742, a strain isolated from strawberry vinegar.</title>
        <authorList>
            <person name="Sainz F."/>
            <person name="Mas A."/>
            <person name="Torija M.J."/>
        </authorList>
    </citation>
    <scope>NUCLEOTIDE SEQUENCE [LARGE SCALE GENOMIC DNA]</scope>
    <source>
        <strain evidence="1 2">CECT 7742</strain>
    </source>
</reference>
<accession>A0A177G3C2</accession>
<gene>
    <name evidence="1" type="ORF">Amal_03936</name>
</gene>
<name>A0A177G3C2_9PROT</name>
<dbReference type="AlphaFoldDB" id="A0A177G3C2"/>
<dbReference type="PATRIC" id="fig|178901.16.peg.4282"/>
<sequence length="87" mass="10038">MVSGLFYWVNKAKSSATQSNPQKKRITHSISFNGLTTSARFEGQNRTERRQESQLILEENWEGFFRNETEAGCRIHCQSNDLKRLSG</sequence>